<reference evidence="9" key="1">
    <citation type="submission" date="2022-03" db="EMBL/GenBank/DDBJ databases">
        <authorList>
            <person name="Martin C."/>
        </authorList>
    </citation>
    <scope>NUCLEOTIDE SEQUENCE</scope>
</reference>
<dbReference type="InterPro" id="IPR035892">
    <property type="entry name" value="C2_domain_sf"/>
</dbReference>
<dbReference type="InterPro" id="IPR037723">
    <property type="entry name" value="C2D_Ferlin"/>
</dbReference>
<feature type="transmembrane region" description="Helical" evidence="7">
    <location>
        <begin position="1096"/>
        <end position="1118"/>
    </location>
</feature>
<dbReference type="PANTHER" id="PTHR12546:SF33">
    <property type="entry name" value="SPERM VESICLE FUSION PROTEIN FER-1"/>
    <property type="match status" value="1"/>
</dbReference>
<dbReference type="SMART" id="SM00694">
    <property type="entry name" value="DysFC"/>
    <property type="match status" value="2"/>
</dbReference>
<evidence type="ECO:0000256" key="3">
    <source>
        <dbReference type="ARBA" id="ARBA00022737"/>
    </source>
</evidence>
<dbReference type="Pfam" id="PF22901">
    <property type="entry name" value="dsrm_Ferlin"/>
    <property type="match status" value="1"/>
</dbReference>
<keyword evidence="4 7" id="KW-1133">Transmembrane helix</keyword>
<feature type="region of interest" description="Disordered" evidence="6">
    <location>
        <begin position="1047"/>
        <end position="1069"/>
    </location>
</feature>
<dbReference type="InterPro" id="IPR006614">
    <property type="entry name" value="Peroxin/Ferlin"/>
</dbReference>
<evidence type="ECO:0000313" key="9">
    <source>
        <dbReference type="EMBL" id="CAH1784692.1"/>
    </source>
</evidence>
<keyword evidence="3" id="KW-0677">Repeat</keyword>
<evidence type="ECO:0000256" key="4">
    <source>
        <dbReference type="ARBA" id="ARBA00022989"/>
    </source>
</evidence>
<dbReference type="OrthoDB" id="10059618at2759"/>
<dbReference type="InterPro" id="IPR055072">
    <property type="entry name" value="Ferlin_DSRM"/>
</dbReference>
<dbReference type="InterPro" id="IPR037725">
    <property type="entry name" value="C2F_Ferlin"/>
</dbReference>
<keyword evidence="5 7" id="KW-0472">Membrane</keyword>
<dbReference type="EMBL" id="CAIIXF020000005">
    <property type="protein sequence ID" value="CAH1784692.1"/>
    <property type="molecule type" value="Genomic_DNA"/>
</dbReference>
<comment type="caution">
    <text evidence="9">The sequence shown here is derived from an EMBL/GenBank/DDBJ whole genome shotgun (WGS) entry which is preliminary data.</text>
</comment>
<dbReference type="InterPro" id="IPR037721">
    <property type="entry name" value="Ferlin"/>
</dbReference>
<dbReference type="GO" id="GO:0061025">
    <property type="term" value="P:membrane fusion"/>
    <property type="evidence" value="ECO:0007669"/>
    <property type="project" value="TreeGrafter"/>
</dbReference>
<dbReference type="FunFam" id="2.60.40.150:FF:000026">
    <property type="entry name" value="dysferlin isoform X2"/>
    <property type="match status" value="1"/>
</dbReference>
<evidence type="ECO:0000256" key="5">
    <source>
        <dbReference type="ARBA" id="ARBA00023136"/>
    </source>
</evidence>
<proteinExistence type="predicted"/>
<dbReference type="CDD" id="cd08374">
    <property type="entry name" value="C2F_Ferlin"/>
    <property type="match status" value="1"/>
</dbReference>
<sequence>MPLQEEMTLNYHLDGAGMMHGNWISTGAVDEEGWEYTVEATIGGYGPVEKRYHMCRRRRWVRTRTLTADIKTQVEDEELEKEAAEGWEYAPLFNMKFHAKERRMDLVRRRRWHRKMVSQDSSEHGACFFEFQNQEAEGKDKEKYEASMSAPRMFLTFTKPPRYQLRAYIYQARDLLAADANGLSDPFARICFLNQSDVTEKIMKTLCPTWDQTLIFEQVAIHGDPEVIAKNPPEIVIELFDHDNFGEAEFLGRTVCKPIVKLTPDDSRTALLQWHSVTRGNQEGGELLASFELFLMDEEKLLFKSANELMNGSDLPFLPPKRGNLYQVPSGIRPIMQRTAIEALCWGVRNMKKFQLANVTSPSVQFEIGGHVMQSHVIKNTKHNPNFSDPVLFFDVLLPKEELYTPPMNIRIRDNRPFGRKPLVGVHVEKSLEKYRCSPIITELPDDAITDIDGVQTPTGETIVDMPPEKTPSKGSPVAIRTSRKVHEPGYERLEDEAEVSTADVTIEISAPPKRETELLELDIDWWSKYYASTGELSKCRKYLEKGYDKIEVFGTALEQVDGYNDFNDFCSAFEFSRGKNNDDEESNIVGELKATFKVYPLPEDPKAELPPSMLKNLPSSDPEECVVRVYIIKAINLQPNDPNGLADPYVEIKLGGNKENNRDNYIPNTLDPVFGHMFEMKAMLPMQKDLRIRVMDYDLISSDDIIGETMIDLENRFLTKWNALVGLPKSYCTSGPCAWRDSRKPKALLNEYCEKNHLDPPHYYGNSSLKIRGKVYALTDFELNKPIHGHLGPADERLALYVLNTLPFVPEHVETRSLFNPLQPNIEQGKLQMFVDVFPQSFGEPGPPIDIAPRKARRYVLRIIIRNTNDVILEEESITGEKMSDIYVKGWVAGIDEKQRTDIHYRSLDGDGNFNWRFVFPFDFLPAEQTMVVRKKEHFWSLDETEQHLAPILMIQIWDNDKFSADDFLGTLELNLNSMPKPAKKCSACSLKQLPDLSDVEKKTKMISLFEQKRLYGFWPCYSEDSGERVLTGKVEMEMELLTEEDAEARPAGQGRDEPNMNPKLEEPKRPETSFLWFSSPLKTLKYILWRNYKWLIIGFIIVLLLLLIIFLFVYAFPGAIAEKIVNL</sequence>
<dbReference type="CDD" id="cd04017">
    <property type="entry name" value="C2D_Ferlin"/>
    <property type="match status" value="1"/>
</dbReference>
<dbReference type="InterPro" id="IPR037724">
    <property type="entry name" value="C2E_Ferlin"/>
</dbReference>
<evidence type="ECO:0000256" key="6">
    <source>
        <dbReference type="SAM" id="MobiDB-lite"/>
    </source>
</evidence>
<keyword evidence="10" id="KW-1185">Reference proteome</keyword>
<dbReference type="CDD" id="cd04037">
    <property type="entry name" value="C2E_Ferlin"/>
    <property type="match status" value="1"/>
</dbReference>
<protein>
    <recommendedName>
        <fullName evidence="8">C2 domain-containing protein</fullName>
    </recommendedName>
</protein>
<dbReference type="PROSITE" id="PS50004">
    <property type="entry name" value="C2"/>
    <property type="match status" value="4"/>
</dbReference>
<comment type="subcellular location">
    <subcellularLocation>
        <location evidence="1">Membrane</location>
        <topology evidence="1">Single-pass membrane protein</topology>
    </subcellularLocation>
</comment>
<dbReference type="SMART" id="SM00239">
    <property type="entry name" value="C2"/>
    <property type="match status" value="4"/>
</dbReference>
<feature type="domain" description="C2" evidence="8">
    <location>
        <begin position="140"/>
        <end position="275"/>
    </location>
</feature>
<gene>
    <name evidence="9" type="ORF">OFUS_LOCUS10844</name>
</gene>
<dbReference type="GO" id="GO:0007009">
    <property type="term" value="P:plasma membrane organization"/>
    <property type="evidence" value="ECO:0007669"/>
    <property type="project" value="TreeGrafter"/>
</dbReference>
<evidence type="ECO:0000256" key="1">
    <source>
        <dbReference type="ARBA" id="ARBA00004167"/>
    </source>
</evidence>
<organism evidence="9 10">
    <name type="scientific">Owenia fusiformis</name>
    <name type="common">Polychaete worm</name>
    <dbReference type="NCBI Taxonomy" id="6347"/>
    <lineage>
        <taxon>Eukaryota</taxon>
        <taxon>Metazoa</taxon>
        <taxon>Spiralia</taxon>
        <taxon>Lophotrochozoa</taxon>
        <taxon>Annelida</taxon>
        <taxon>Polychaeta</taxon>
        <taxon>Sedentaria</taxon>
        <taxon>Canalipalpata</taxon>
        <taxon>Sabellida</taxon>
        <taxon>Oweniida</taxon>
        <taxon>Oweniidae</taxon>
        <taxon>Owenia</taxon>
    </lineage>
</organism>
<dbReference type="Pfam" id="PF16165">
    <property type="entry name" value="Ferlin_C"/>
    <property type="match status" value="1"/>
</dbReference>
<dbReference type="GO" id="GO:0016020">
    <property type="term" value="C:membrane"/>
    <property type="evidence" value="ECO:0007669"/>
    <property type="project" value="UniProtKB-SubCell"/>
</dbReference>
<feature type="domain" description="C2" evidence="8">
    <location>
        <begin position="321"/>
        <end position="445"/>
    </location>
</feature>
<evidence type="ECO:0000313" key="10">
    <source>
        <dbReference type="Proteomes" id="UP000749559"/>
    </source>
</evidence>
<accession>A0A8S4NSK1</accession>
<dbReference type="InterPro" id="IPR000008">
    <property type="entry name" value="C2_dom"/>
</dbReference>
<dbReference type="InterPro" id="IPR032362">
    <property type="entry name" value="Ferlin_C"/>
</dbReference>
<evidence type="ECO:0000256" key="2">
    <source>
        <dbReference type="ARBA" id="ARBA00022692"/>
    </source>
</evidence>
<keyword evidence="2 7" id="KW-0812">Transmembrane</keyword>
<evidence type="ECO:0000256" key="7">
    <source>
        <dbReference type="SAM" id="Phobius"/>
    </source>
</evidence>
<dbReference type="AlphaFoldDB" id="A0A8S4NSK1"/>
<dbReference type="Gene3D" id="2.60.40.150">
    <property type="entry name" value="C2 domain"/>
    <property type="match status" value="3"/>
</dbReference>
<dbReference type="Proteomes" id="UP000749559">
    <property type="component" value="Unassembled WGS sequence"/>
</dbReference>
<evidence type="ECO:0000259" key="8">
    <source>
        <dbReference type="PROSITE" id="PS50004"/>
    </source>
</evidence>
<dbReference type="SUPFAM" id="SSF49562">
    <property type="entry name" value="C2 domain (Calcium/lipid-binding domain, CaLB)"/>
    <property type="match status" value="4"/>
</dbReference>
<feature type="compositionally biased region" description="Basic and acidic residues" evidence="6">
    <location>
        <begin position="1056"/>
        <end position="1069"/>
    </location>
</feature>
<dbReference type="Pfam" id="PF00168">
    <property type="entry name" value="C2"/>
    <property type="match status" value="3"/>
</dbReference>
<dbReference type="PANTHER" id="PTHR12546">
    <property type="entry name" value="FER-1-LIKE"/>
    <property type="match status" value="1"/>
</dbReference>
<feature type="domain" description="C2" evidence="8">
    <location>
        <begin position="606"/>
        <end position="727"/>
    </location>
</feature>
<name>A0A8S4NSK1_OWEFU</name>
<feature type="domain" description="C2" evidence="8">
    <location>
        <begin position="842"/>
        <end position="991"/>
    </location>
</feature>